<dbReference type="InterPro" id="IPR000943">
    <property type="entry name" value="RNA_pol_sigma70"/>
</dbReference>
<dbReference type="Pfam" id="PF04545">
    <property type="entry name" value="Sigma70_r4"/>
    <property type="match status" value="1"/>
</dbReference>
<dbReference type="Pfam" id="PF04542">
    <property type="entry name" value="Sigma70_r2"/>
    <property type="match status" value="1"/>
</dbReference>
<dbReference type="Proteomes" id="UP001609376">
    <property type="component" value="Unassembled WGS sequence"/>
</dbReference>
<evidence type="ECO:0000256" key="6">
    <source>
        <dbReference type="HAMAP-Rule" id="MF_00963"/>
    </source>
</evidence>
<dbReference type="Gene3D" id="1.10.601.10">
    <property type="entry name" value="RNA Polymerase Primary Sigma Factor"/>
    <property type="match status" value="1"/>
</dbReference>
<comment type="caution">
    <text evidence="11">The sequence shown here is derived from an EMBL/GenBank/DDBJ whole genome shotgun (WGS) entry which is preliminary data.</text>
</comment>
<dbReference type="PANTHER" id="PTHR30603:SF60">
    <property type="entry name" value="RNA POLYMERASE SIGMA FACTOR RPOD"/>
    <property type="match status" value="1"/>
</dbReference>
<feature type="domain" description="RNA polymerase sigma-70" evidence="10">
    <location>
        <begin position="622"/>
        <end position="648"/>
    </location>
</feature>
<feature type="compositionally biased region" description="Basic and acidic residues" evidence="8">
    <location>
        <begin position="1"/>
        <end position="19"/>
    </location>
</feature>
<dbReference type="Gene3D" id="1.10.220.120">
    <property type="entry name" value="Sigma-70 factor, region 1.1"/>
    <property type="match status" value="1"/>
</dbReference>
<evidence type="ECO:0000313" key="11">
    <source>
        <dbReference type="EMBL" id="MFH5773647.1"/>
    </source>
</evidence>
<dbReference type="InterPro" id="IPR007630">
    <property type="entry name" value="RNA_pol_sigma70_r4"/>
</dbReference>
<dbReference type="SUPFAM" id="SSF88659">
    <property type="entry name" value="Sigma3 and sigma4 domains of RNA polymerase sigma factors"/>
    <property type="match status" value="2"/>
</dbReference>
<dbReference type="InterPro" id="IPR013324">
    <property type="entry name" value="RNA_pol_sigma_r3/r4-like"/>
</dbReference>
<dbReference type="InterPro" id="IPR036388">
    <property type="entry name" value="WH-like_DNA-bd_sf"/>
</dbReference>
<keyword evidence="2 6" id="KW-0805">Transcription regulation</keyword>
<evidence type="ECO:0000256" key="5">
    <source>
        <dbReference type="ARBA" id="ARBA00023163"/>
    </source>
</evidence>
<feature type="region of interest" description="Sigma-70 factor domain-3" evidence="6">
    <location>
        <begin position="508"/>
        <end position="584"/>
    </location>
</feature>
<dbReference type="InterPro" id="IPR013325">
    <property type="entry name" value="RNA_pol_sigma_r2"/>
</dbReference>
<keyword evidence="4 6" id="KW-0238">DNA-binding</keyword>
<feature type="coiled-coil region" evidence="7">
    <location>
        <begin position="408"/>
        <end position="435"/>
    </location>
</feature>
<organism evidence="11 12">
    <name type="scientific">Paracoccus broussonetiae subsp. drimophilus</name>
    <dbReference type="NCBI Taxonomy" id="3373869"/>
    <lineage>
        <taxon>Bacteria</taxon>
        <taxon>Pseudomonadati</taxon>
        <taxon>Pseudomonadota</taxon>
        <taxon>Alphaproteobacteria</taxon>
        <taxon>Rhodobacterales</taxon>
        <taxon>Paracoccaceae</taxon>
        <taxon>Paracoccus</taxon>
        <taxon>Paracoccus broussonetiae</taxon>
    </lineage>
</organism>
<dbReference type="PANTHER" id="PTHR30603">
    <property type="entry name" value="RNA POLYMERASE SIGMA FACTOR RPO"/>
    <property type="match status" value="1"/>
</dbReference>
<proteinExistence type="inferred from homology"/>
<dbReference type="InterPro" id="IPR014284">
    <property type="entry name" value="RNA_pol_sigma-70_dom"/>
</dbReference>
<dbReference type="InterPro" id="IPR007631">
    <property type="entry name" value="RNA_pol_sigma_70_non-ess"/>
</dbReference>
<evidence type="ECO:0000256" key="1">
    <source>
        <dbReference type="ARBA" id="ARBA00022490"/>
    </source>
</evidence>
<evidence type="ECO:0000256" key="2">
    <source>
        <dbReference type="ARBA" id="ARBA00023015"/>
    </source>
</evidence>
<reference evidence="11 12" key="1">
    <citation type="submission" date="2024-10" db="EMBL/GenBank/DDBJ databases">
        <title>Paracoccus drimophilus sp. nov., a novel bacterium from corn roots in Hunan.</title>
        <authorList>
            <person name="Li X."/>
        </authorList>
    </citation>
    <scope>NUCLEOTIDE SEQUENCE [LARGE SCALE GENOMIC DNA]</scope>
    <source>
        <strain evidence="11 12">NGMCC 1.201697</strain>
    </source>
</reference>
<keyword evidence="7" id="KW-0175">Coiled coil</keyword>
<feature type="region of interest" description="Sigma-70 factor domain-4" evidence="6">
    <location>
        <begin position="597"/>
        <end position="650"/>
    </location>
</feature>
<dbReference type="PROSITE" id="PS00716">
    <property type="entry name" value="SIGMA70_2"/>
    <property type="match status" value="1"/>
</dbReference>
<dbReference type="InterPro" id="IPR007127">
    <property type="entry name" value="RNA_pol_sigma_70_r1_1"/>
</dbReference>
<dbReference type="InterPro" id="IPR007624">
    <property type="entry name" value="RNA_pol_sigma70_r3"/>
</dbReference>
<dbReference type="InterPro" id="IPR042189">
    <property type="entry name" value="RNA_pol_sigma_70_r1_1_sf"/>
</dbReference>
<gene>
    <name evidence="6 11" type="primary">rpoD</name>
    <name evidence="11" type="ORF">ACHFJ0_05295</name>
</gene>
<dbReference type="InterPro" id="IPR007627">
    <property type="entry name" value="RNA_pol_sigma70_r2"/>
</dbReference>
<sequence length="663" mass="75275">MAANDDDQKPDTKDDDHSLDMSQAAVKRMIAEGRERGFITYDQLNAVLPPEQASSDQIEDVMSMLSEMDIRVVENDEEADDGETGGQVATTSTGSREIAVATTETEKLDRTDDPVRMYLREMGSVELLSREGEIAIAKRIEAGRNTMIAGLCESPLTFKAITMWRQELLEEDILLRDVIDLETTFGRSMDEEGEDEEVLTEETPRANAAGPSTARGEDELDADGNPMRRSEDEEEDEDGQNLSLSAMEATLKPKVLETLEAIAQGYEELAHMQDNRMSATLNEDGSFSAKDEIAYQLLRSRIVALVNELHLHNNRIEALVDQIYGINRRIVTIDSGMVKLADAARINRREFIDAYRGAELDPTWVDRMAGNKGRGWQVLLEKSRSQVEQLRGDMAMVGQHVGVDIEEFRRIVNQVQRGEKEARQAKKEMVEANLRLVISIAKKYTNRGLQFLDLIQEGNIGLMKAVDKFEYRRGYKFSTYATWWIRQAITRSIADQARTIRIPVHMIETINKLVRTGRQMLHEIGREPTPEELAEKLQMPLEKVRKVMKIAKEPISLETPIGDEEDSQLGDFIEDKNAVLPLDSAIQENLKETTTRVLASLTPREERVLRMRFGIGMNTDHTLEEVGQQFSVTRERIRQIEAKALRKLKHPSRSRKLRSFLDQ</sequence>
<dbReference type="PRINTS" id="PR00046">
    <property type="entry name" value="SIGMA70FCT"/>
</dbReference>
<name>A0ABW7LHP1_9RHOB</name>
<feature type="region of interest" description="Disordered" evidence="8">
    <location>
        <begin position="1"/>
        <end position="21"/>
    </location>
</feature>
<dbReference type="PROSITE" id="PS00715">
    <property type="entry name" value="SIGMA70_1"/>
    <property type="match status" value="1"/>
</dbReference>
<comment type="similarity">
    <text evidence="6">Belongs to the sigma-70 factor family. RpoD/SigA subfamily.</text>
</comment>
<feature type="region of interest" description="Disordered" evidence="8">
    <location>
        <begin position="186"/>
        <end position="240"/>
    </location>
</feature>
<dbReference type="InterPro" id="IPR028630">
    <property type="entry name" value="Sigma70_RpoD"/>
</dbReference>
<dbReference type="NCBIfam" id="TIGR02937">
    <property type="entry name" value="sigma70-ECF"/>
    <property type="match status" value="1"/>
</dbReference>
<dbReference type="Gene3D" id="1.10.10.10">
    <property type="entry name" value="Winged helix-like DNA-binding domain superfamily/Winged helix DNA-binding domain"/>
    <property type="match status" value="2"/>
</dbReference>
<dbReference type="CDD" id="cd06171">
    <property type="entry name" value="Sigma70_r4"/>
    <property type="match status" value="1"/>
</dbReference>
<feature type="region of interest" description="Disordered" evidence="8">
    <location>
        <begin position="76"/>
        <end position="95"/>
    </location>
</feature>
<feature type="DNA-binding region" description="H-T-H motif" evidence="6">
    <location>
        <begin position="623"/>
        <end position="642"/>
    </location>
</feature>
<dbReference type="Pfam" id="PF00140">
    <property type="entry name" value="Sigma70_r1_2"/>
    <property type="match status" value="1"/>
</dbReference>
<dbReference type="NCBIfam" id="TIGR02393">
    <property type="entry name" value="RpoD_Cterm"/>
    <property type="match status" value="1"/>
</dbReference>
<dbReference type="RefSeq" id="WP_395132509.1">
    <property type="nucleotide sequence ID" value="NZ_JBIMPR010000003.1"/>
</dbReference>
<evidence type="ECO:0000313" key="12">
    <source>
        <dbReference type="Proteomes" id="UP001609376"/>
    </source>
</evidence>
<dbReference type="Pfam" id="PF03979">
    <property type="entry name" value="Sigma70_r1_1"/>
    <property type="match status" value="1"/>
</dbReference>
<evidence type="ECO:0000259" key="10">
    <source>
        <dbReference type="PROSITE" id="PS00716"/>
    </source>
</evidence>
<evidence type="ECO:0000256" key="7">
    <source>
        <dbReference type="SAM" id="Coils"/>
    </source>
</evidence>
<comment type="subcellular location">
    <subcellularLocation>
        <location evidence="6">Cytoplasm</location>
    </subcellularLocation>
</comment>
<dbReference type="EMBL" id="JBIMPR010000003">
    <property type="protein sequence ID" value="MFH5773647.1"/>
    <property type="molecule type" value="Genomic_DNA"/>
</dbReference>
<accession>A0ABW7LHP1</accession>
<feature type="compositionally biased region" description="Acidic residues" evidence="8">
    <location>
        <begin position="191"/>
        <end position="200"/>
    </location>
</feature>
<dbReference type="Pfam" id="PF04539">
    <property type="entry name" value="Sigma70_r3"/>
    <property type="match status" value="1"/>
</dbReference>
<feature type="short sequence motif" description="Interaction with polymerase core subunit RpoC" evidence="6">
    <location>
        <begin position="453"/>
        <end position="456"/>
    </location>
</feature>
<evidence type="ECO:0000256" key="8">
    <source>
        <dbReference type="SAM" id="MobiDB-lite"/>
    </source>
</evidence>
<keyword evidence="3 6" id="KW-0731">Sigma factor</keyword>
<dbReference type="InterPro" id="IPR009042">
    <property type="entry name" value="RNA_pol_sigma70_r1_2"/>
</dbReference>
<keyword evidence="1 6" id="KW-0963">Cytoplasm</keyword>
<dbReference type="Pfam" id="PF04546">
    <property type="entry name" value="Sigma70_ner"/>
    <property type="match status" value="1"/>
</dbReference>
<keyword evidence="5 6" id="KW-0804">Transcription</keyword>
<dbReference type="InterPro" id="IPR012760">
    <property type="entry name" value="RNA_pol_sigma_RpoD_C"/>
</dbReference>
<comment type="subunit">
    <text evidence="6">Interacts transiently with the RNA polymerase catalytic core.</text>
</comment>
<evidence type="ECO:0000256" key="4">
    <source>
        <dbReference type="ARBA" id="ARBA00023125"/>
    </source>
</evidence>
<dbReference type="InterPro" id="IPR050239">
    <property type="entry name" value="Sigma-70_RNA_pol_init_factors"/>
</dbReference>
<evidence type="ECO:0000256" key="3">
    <source>
        <dbReference type="ARBA" id="ARBA00023082"/>
    </source>
</evidence>
<dbReference type="SUPFAM" id="SSF88946">
    <property type="entry name" value="Sigma2 domain of RNA polymerase sigma factors"/>
    <property type="match status" value="1"/>
</dbReference>
<feature type="region of interest" description="Sigma-70 factor domain-2" evidence="6">
    <location>
        <begin position="429"/>
        <end position="499"/>
    </location>
</feature>
<feature type="domain" description="RNA polymerase sigma-70" evidence="9">
    <location>
        <begin position="453"/>
        <end position="466"/>
    </location>
</feature>
<keyword evidence="12" id="KW-1185">Reference proteome</keyword>
<dbReference type="NCBIfam" id="NF004208">
    <property type="entry name" value="PRK05658.1"/>
    <property type="match status" value="1"/>
</dbReference>
<dbReference type="HAMAP" id="MF_00963">
    <property type="entry name" value="Sigma70_RpoD_SigA"/>
    <property type="match status" value="1"/>
</dbReference>
<comment type="function">
    <text evidence="6">Sigma factors are initiation factors that promote the attachment of RNA polymerase to specific initiation sites and are then released. This sigma factor is the primary sigma factor during exponential growth.</text>
</comment>
<evidence type="ECO:0000259" key="9">
    <source>
        <dbReference type="PROSITE" id="PS00715"/>
    </source>
</evidence>
<protein>
    <recommendedName>
        <fullName evidence="6">RNA polymerase sigma factor RpoD</fullName>
    </recommendedName>
    <alternativeName>
        <fullName evidence="6">Sigma-70</fullName>
    </alternativeName>
</protein>